<gene>
    <name evidence="4" type="ORF">EEB11_17815</name>
</gene>
<organism evidence="4 5">
    <name type="scientific">Pseudotabrizicola sediminis</name>
    <dbReference type="NCBI Taxonomy" id="2486418"/>
    <lineage>
        <taxon>Bacteria</taxon>
        <taxon>Pseudomonadati</taxon>
        <taxon>Pseudomonadota</taxon>
        <taxon>Alphaproteobacteria</taxon>
        <taxon>Rhodobacterales</taxon>
        <taxon>Paracoccaceae</taxon>
        <taxon>Pseudotabrizicola</taxon>
    </lineage>
</organism>
<name>A0ABY2KH45_9RHOB</name>
<evidence type="ECO:0000313" key="4">
    <source>
        <dbReference type="EMBL" id="TGD41611.1"/>
    </source>
</evidence>
<dbReference type="Pfam" id="PF00685">
    <property type="entry name" value="Sulfotransfer_1"/>
    <property type="match status" value="1"/>
</dbReference>
<evidence type="ECO:0000256" key="2">
    <source>
        <dbReference type="ARBA" id="ARBA00022679"/>
    </source>
</evidence>
<evidence type="ECO:0000259" key="3">
    <source>
        <dbReference type="Pfam" id="PF00685"/>
    </source>
</evidence>
<dbReference type="InterPro" id="IPR027417">
    <property type="entry name" value="P-loop_NTPase"/>
</dbReference>
<feature type="domain" description="Sulfotransferase" evidence="3">
    <location>
        <begin position="121"/>
        <end position="359"/>
    </location>
</feature>
<comment type="similarity">
    <text evidence="1">Belongs to the sulfotransferase 1 family.</text>
</comment>
<dbReference type="SUPFAM" id="SSF52540">
    <property type="entry name" value="P-loop containing nucleoside triphosphate hydrolases"/>
    <property type="match status" value="1"/>
</dbReference>
<dbReference type="EMBL" id="RPEM01000018">
    <property type="protein sequence ID" value="TGD41611.1"/>
    <property type="molecule type" value="Genomic_DNA"/>
</dbReference>
<evidence type="ECO:0000313" key="5">
    <source>
        <dbReference type="Proteomes" id="UP000297741"/>
    </source>
</evidence>
<dbReference type="PANTHER" id="PTHR11783">
    <property type="entry name" value="SULFOTRANSFERASE SULT"/>
    <property type="match status" value="1"/>
</dbReference>
<proteinExistence type="inferred from homology"/>
<keyword evidence="2" id="KW-0808">Transferase</keyword>
<dbReference type="Gene3D" id="3.40.50.300">
    <property type="entry name" value="P-loop containing nucleotide triphosphate hydrolases"/>
    <property type="match status" value="1"/>
</dbReference>
<sequence length="381" mass="42332">MPTNTCRPRAAPGSRATRRVWPWARAPWAGRTCCATPSAPISKCRPCIRAWVSDSPAPIPKAARSGPTRRVRRSLFARSSTFDAAMMETRMSANPEPPRRIYIDAVSDSSRWDAFVPRAGDIVVSTPPKSGTTWTQGILAMLIAGDPEVDAQTSMKSPWIDINIRDLDEVMARLAAQQHRRQVKTHTPFDGIPFWPQIRYVTVYRHPIDVHFSYRKHLANMARDVGQTPLSENPSESFKEFLEEDVDHRGLGPILDHYLCTLAREPRENLIRLHYADMLRDLPSAVASLAAHVGIAHSTEVMAAITNAATFASMKANAERFTPSAGQGFWKADAGFFDSATSNKWEGQLTAGDLAAYDAKVDAVLSPEERAWLEWGNAPRQ</sequence>
<dbReference type="Proteomes" id="UP000297741">
    <property type="component" value="Unassembled WGS sequence"/>
</dbReference>
<keyword evidence="5" id="KW-1185">Reference proteome</keyword>
<reference evidence="4 5" key="1">
    <citation type="submission" date="2018-11" db="EMBL/GenBank/DDBJ databases">
        <title>Tabrizicola sp. isolated from sediment of alpine lake.</title>
        <authorList>
            <person name="Liu Z."/>
        </authorList>
    </citation>
    <scope>NUCLEOTIDE SEQUENCE [LARGE SCALE GENOMIC DNA]</scope>
    <source>
        <strain evidence="4 5">DRYC-M-16</strain>
    </source>
</reference>
<evidence type="ECO:0000256" key="1">
    <source>
        <dbReference type="ARBA" id="ARBA00005771"/>
    </source>
</evidence>
<protein>
    <submittedName>
        <fullName evidence="4">Sulfotransferase domain-containing protein</fullName>
    </submittedName>
</protein>
<dbReference type="InterPro" id="IPR000863">
    <property type="entry name" value="Sulfotransferase_dom"/>
</dbReference>
<comment type="caution">
    <text evidence="4">The sequence shown here is derived from an EMBL/GenBank/DDBJ whole genome shotgun (WGS) entry which is preliminary data.</text>
</comment>
<accession>A0ABY2KH45</accession>